<dbReference type="Proteomes" id="UP000284022">
    <property type="component" value="Unassembled WGS sequence"/>
</dbReference>
<comment type="caution">
    <text evidence="2">The sequence shown here is derived from an EMBL/GenBank/DDBJ whole genome shotgun (WGS) entry which is preliminary data.</text>
</comment>
<dbReference type="EMBL" id="QRXV01000042">
    <property type="protein sequence ID" value="RGU34393.1"/>
    <property type="molecule type" value="Genomic_DNA"/>
</dbReference>
<reference evidence="1 4" key="2">
    <citation type="submission" date="2022-10" db="EMBL/GenBank/DDBJ databases">
        <title>Human gut microbiome strain richness.</title>
        <authorList>
            <person name="Chen-Liaw A."/>
        </authorList>
    </citation>
    <scope>NUCLEOTIDE SEQUENCE [LARGE SCALE GENOMIC DNA]</scope>
    <source>
        <strain evidence="1 4">D53st1_B1_D53t1_180928</strain>
    </source>
</reference>
<dbReference type="AlphaFoldDB" id="A0A412S9G2"/>
<protein>
    <submittedName>
        <fullName evidence="2">Uncharacterized protein</fullName>
    </submittedName>
</protein>
<dbReference type="Proteomes" id="UP001215818">
    <property type="component" value="Unassembled WGS sequence"/>
</dbReference>
<evidence type="ECO:0000313" key="2">
    <source>
        <dbReference type="EMBL" id="RGU34393.1"/>
    </source>
</evidence>
<organism evidence="2 3">
    <name type="scientific">Bacteroides uniformis</name>
    <dbReference type="NCBI Taxonomy" id="820"/>
    <lineage>
        <taxon>Bacteria</taxon>
        <taxon>Pseudomonadati</taxon>
        <taxon>Bacteroidota</taxon>
        <taxon>Bacteroidia</taxon>
        <taxon>Bacteroidales</taxon>
        <taxon>Bacteroidaceae</taxon>
        <taxon>Bacteroides</taxon>
    </lineage>
</organism>
<accession>A0A412S9G2</accession>
<name>A0A412S9G2_BACUN</name>
<dbReference type="PROSITE" id="PS51257">
    <property type="entry name" value="PROKAR_LIPOPROTEIN"/>
    <property type="match status" value="1"/>
</dbReference>
<reference evidence="2 3" key="1">
    <citation type="submission" date="2018-08" db="EMBL/GenBank/DDBJ databases">
        <title>A genome reference for cultivated species of the human gut microbiota.</title>
        <authorList>
            <person name="Zou Y."/>
            <person name="Xue W."/>
            <person name="Luo G."/>
        </authorList>
    </citation>
    <scope>NUCLEOTIDE SEQUENCE [LARGE SCALE GENOMIC DNA]</scope>
    <source>
        <strain evidence="2 3">AF17-20</strain>
    </source>
</reference>
<dbReference type="EMBL" id="JAQNRK010000013">
    <property type="protein sequence ID" value="MDC1795225.1"/>
    <property type="molecule type" value="Genomic_DNA"/>
</dbReference>
<sequence length="151" mass="16685">MKLIKQIIPIAIIITLMTSCASSRIVLSSNADVSKYKYVIFGSESSGDRELDDIIMAVQNQIAETNLKVLSTSNISKVLECSDSILTPNIHVTSEKWDGGHTYITVTFYDYNNNQRIAVVKSSGIGMTVSHDQNIALGAIRKELDKLFKDN</sequence>
<gene>
    <name evidence="2" type="ORF">DWW83_21185</name>
    <name evidence="1" type="ORF">POY73_13925</name>
</gene>
<evidence type="ECO:0000313" key="4">
    <source>
        <dbReference type="Proteomes" id="UP001215818"/>
    </source>
</evidence>
<dbReference type="RefSeq" id="WP_049702880.1">
    <property type="nucleotide sequence ID" value="NZ_JADMRM010000001.1"/>
</dbReference>
<evidence type="ECO:0000313" key="3">
    <source>
        <dbReference type="Proteomes" id="UP000284022"/>
    </source>
</evidence>
<evidence type="ECO:0000313" key="1">
    <source>
        <dbReference type="EMBL" id="MDC1795225.1"/>
    </source>
</evidence>
<proteinExistence type="predicted"/>